<dbReference type="PRINTS" id="PR00368">
    <property type="entry name" value="FADPNR"/>
</dbReference>
<sequence length="439" mass="48295">MHTQHLPVAVIGGGPVGLAAAAHLVRKRKPFVLFEKGVSVGASVLEWGHVRMFSPWEFNIDQAAEELLLQHDWISPPKDELPTGEELVNLYLFPLSRLPMIQPFVLTNSKVVAVNRKGLDKVKTAGRDQVPFEITYETNGVYQKLEASAVIDASGTWYTPNPVGANGNLAMGEKEFANRIFYGIPDVSGKQRNRYAEKAVAVVGSGHSAIHTLLNLEVLKRDFKNTTIHWVLRKQAVSDTYGGEEKDALPARGALGKHIRQLVEEERIQVHAGFRIESIRQSESTLTLSGNTNGQLTYLDHIDEIVVNTGARPDFSFLRELRYESNTSIESVPDLAELIDPNIHSCGTVRPHGEAELRQPEKDFYIVGSKSYGRAPTFLMATGYEQVRSIVAALCGDWEAAKKVELNLPETGVCGTQTDKGSTCCGPANVEKENTSSCC</sequence>
<proteinExistence type="predicted"/>
<dbReference type="InterPro" id="IPR036188">
    <property type="entry name" value="FAD/NAD-bd_sf"/>
</dbReference>
<dbReference type="SUPFAM" id="SSF51905">
    <property type="entry name" value="FAD/NAD(P)-binding domain"/>
    <property type="match status" value="1"/>
</dbReference>
<keyword evidence="2" id="KW-1185">Reference proteome</keyword>
<organism evidence="1 2">
    <name type="scientific">Desmospora profundinema</name>
    <dbReference type="NCBI Taxonomy" id="1571184"/>
    <lineage>
        <taxon>Bacteria</taxon>
        <taxon>Bacillati</taxon>
        <taxon>Bacillota</taxon>
        <taxon>Bacilli</taxon>
        <taxon>Bacillales</taxon>
        <taxon>Thermoactinomycetaceae</taxon>
        <taxon>Desmospora</taxon>
    </lineage>
</organism>
<dbReference type="RefSeq" id="WP_309863388.1">
    <property type="nucleotide sequence ID" value="NZ_JAVDQG010000002.1"/>
</dbReference>
<dbReference type="Gene3D" id="3.50.50.60">
    <property type="entry name" value="FAD/NAD(P)-binding domain"/>
    <property type="match status" value="1"/>
</dbReference>
<comment type="caution">
    <text evidence="1">The sequence shown here is derived from an EMBL/GenBank/DDBJ whole genome shotgun (WGS) entry which is preliminary data.</text>
</comment>
<gene>
    <name evidence="1" type="ORF">JOE21_001125</name>
</gene>
<protein>
    <submittedName>
        <fullName evidence="1">Thioredoxin reductase</fullName>
    </submittedName>
</protein>
<dbReference type="Proteomes" id="UP001185012">
    <property type="component" value="Unassembled WGS sequence"/>
</dbReference>
<evidence type="ECO:0000313" key="1">
    <source>
        <dbReference type="EMBL" id="MDR6225134.1"/>
    </source>
</evidence>
<accession>A0ABU1IME8</accession>
<evidence type="ECO:0000313" key="2">
    <source>
        <dbReference type="Proteomes" id="UP001185012"/>
    </source>
</evidence>
<reference evidence="1 2" key="1">
    <citation type="submission" date="2023-07" db="EMBL/GenBank/DDBJ databases">
        <title>Genomic Encyclopedia of Type Strains, Phase IV (KMG-IV): sequencing the most valuable type-strain genomes for metagenomic binning, comparative biology and taxonomic classification.</title>
        <authorList>
            <person name="Goeker M."/>
        </authorList>
    </citation>
    <scope>NUCLEOTIDE SEQUENCE [LARGE SCALE GENOMIC DNA]</scope>
    <source>
        <strain evidence="1 2">DSM 45903</strain>
    </source>
</reference>
<dbReference type="EMBL" id="JAVDQG010000002">
    <property type="protein sequence ID" value="MDR6225134.1"/>
    <property type="molecule type" value="Genomic_DNA"/>
</dbReference>
<dbReference type="Pfam" id="PF13738">
    <property type="entry name" value="Pyr_redox_3"/>
    <property type="match status" value="1"/>
</dbReference>
<name>A0ABU1IME8_9BACL</name>